<evidence type="ECO:0008006" key="3">
    <source>
        <dbReference type="Google" id="ProtNLM"/>
    </source>
</evidence>
<comment type="caution">
    <text evidence="1">The sequence shown here is derived from an EMBL/GenBank/DDBJ whole genome shotgun (WGS) entry which is preliminary data.</text>
</comment>
<dbReference type="Proteomes" id="UP001338125">
    <property type="component" value="Unassembled WGS sequence"/>
</dbReference>
<organism evidence="1 2">
    <name type="scientific">Cladobotryum mycophilum</name>
    <dbReference type="NCBI Taxonomy" id="491253"/>
    <lineage>
        <taxon>Eukaryota</taxon>
        <taxon>Fungi</taxon>
        <taxon>Dikarya</taxon>
        <taxon>Ascomycota</taxon>
        <taxon>Pezizomycotina</taxon>
        <taxon>Sordariomycetes</taxon>
        <taxon>Hypocreomycetidae</taxon>
        <taxon>Hypocreales</taxon>
        <taxon>Hypocreaceae</taxon>
        <taxon>Cladobotryum</taxon>
    </lineage>
</organism>
<name>A0ABR0SVR6_9HYPO</name>
<protein>
    <recommendedName>
        <fullName evidence="3">BTB domain-containing protein</fullName>
    </recommendedName>
</protein>
<keyword evidence="2" id="KW-1185">Reference proteome</keyword>
<evidence type="ECO:0000313" key="1">
    <source>
        <dbReference type="EMBL" id="KAK5996224.1"/>
    </source>
</evidence>
<sequence>MNHLSAEKVASSTPFRFLVGAKQREFTIHSALVAYQSPALDTLQYIYTGKYKAADLDIDPESKSHEPQEIPSAPIQPVFGLPHEKPKDKVATQEQTKSEAQWNEFTPARPAPPKFGDIFGYHRSNYAHKNYTNVFLSHSRLYVFAEYYGIVDLMEISLNQLHRTLIKFKLYEERINDIVALIGYYYENLVPETLREFVILYASYKMEKLWMSEKFRALVEAHGELSGALIGLMLNRLD</sequence>
<proteinExistence type="predicted"/>
<accession>A0ABR0SVR6</accession>
<gene>
    <name evidence="1" type="ORF">PT974_04655</name>
</gene>
<dbReference type="EMBL" id="JAVFKD010000004">
    <property type="protein sequence ID" value="KAK5996224.1"/>
    <property type="molecule type" value="Genomic_DNA"/>
</dbReference>
<evidence type="ECO:0000313" key="2">
    <source>
        <dbReference type="Proteomes" id="UP001338125"/>
    </source>
</evidence>
<reference evidence="1 2" key="1">
    <citation type="submission" date="2024-01" db="EMBL/GenBank/DDBJ databases">
        <title>Complete genome of Cladobotryum mycophilum ATHUM6906.</title>
        <authorList>
            <person name="Christinaki A.C."/>
            <person name="Myridakis A.I."/>
            <person name="Kouvelis V.N."/>
        </authorList>
    </citation>
    <scope>NUCLEOTIDE SEQUENCE [LARGE SCALE GENOMIC DNA]</scope>
    <source>
        <strain evidence="1 2">ATHUM6906</strain>
    </source>
</reference>